<protein>
    <submittedName>
        <fullName evidence="2">Uncharacterized protein</fullName>
    </submittedName>
</protein>
<evidence type="ECO:0000313" key="3">
    <source>
        <dbReference type="Proteomes" id="UP000694551"/>
    </source>
</evidence>
<evidence type="ECO:0000313" key="2">
    <source>
        <dbReference type="Ensembl" id="ENSSOCP00000001645.1"/>
    </source>
</evidence>
<feature type="region of interest" description="Disordered" evidence="1">
    <location>
        <begin position="182"/>
        <end position="224"/>
    </location>
</feature>
<dbReference type="Proteomes" id="UP000694551">
    <property type="component" value="Unplaced"/>
</dbReference>
<organism evidence="2 3">
    <name type="scientific">Strix occidentalis caurina</name>
    <name type="common">northern spotted owl</name>
    <dbReference type="NCBI Taxonomy" id="311401"/>
    <lineage>
        <taxon>Eukaryota</taxon>
        <taxon>Metazoa</taxon>
        <taxon>Chordata</taxon>
        <taxon>Craniata</taxon>
        <taxon>Vertebrata</taxon>
        <taxon>Euteleostomi</taxon>
        <taxon>Archelosauria</taxon>
        <taxon>Archosauria</taxon>
        <taxon>Dinosauria</taxon>
        <taxon>Saurischia</taxon>
        <taxon>Theropoda</taxon>
        <taxon>Coelurosauria</taxon>
        <taxon>Aves</taxon>
        <taxon>Neognathae</taxon>
        <taxon>Neoaves</taxon>
        <taxon>Telluraves</taxon>
        <taxon>Strigiformes</taxon>
        <taxon>Strigidae</taxon>
        <taxon>Strix</taxon>
    </lineage>
</organism>
<reference evidence="2" key="2">
    <citation type="submission" date="2025-09" db="UniProtKB">
        <authorList>
            <consortium name="Ensembl"/>
        </authorList>
    </citation>
    <scope>IDENTIFICATION</scope>
</reference>
<accession>A0A8D0KQ79</accession>
<proteinExistence type="predicted"/>
<evidence type="ECO:0000256" key="1">
    <source>
        <dbReference type="SAM" id="MobiDB-lite"/>
    </source>
</evidence>
<sequence>MREARGDVRAGTLLCPAVGCLRSGAGAGAREDEPCCTCWGEEDAGAGEAREEHADARGEGDLLFLERQHRACWRNSAIRRAEGQRAITSPRRARAISSLRGLASACRGRDVAVPGDRGLWRVALGALPSRDAPAMLATLMTALFFAVRAFGQLGSSLFHEEPLPYLVYQPLPWQIQCVTQSRRTSRDSEKGRSSRQNSIYSISGETGNVTPDASCKRKSFSDPEKAAVTIQTHFRRYQKQKQGKK</sequence>
<reference evidence="2" key="1">
    <citation type="submission" date="2025-08" db="UniProtKB">
        <authorList>
            <consortium name="Ensembl"/>
        </authorList>
    </citation>
    <scope>IDENTIFICATION</scope>
</reference>
<name>A0A8D0KQ79_STROC</name>
<keyword evidence="3" id="KW-1185">Reference proteome</keyword>
<feature type="compositionally biased region" description="Polar residues" evidence="1">
    <location>
        <begin position="194"/>
        <end position="211"/>
    </location>
</feature>
<dbReference type="Ensembl" id="ENSSOCT00000001688.1">
    <property type="protein sequence ID" value="ENSSOCP00000001645.1"/>
    <property type="gene ID" value="ENSSOCG00000001303.1"/>
</dbReference>
<dbReference type="PROSITE" id="PS50096">
    <property type="entry name" value="IQ"/>
    <property type="match status" value="1"/>
</dbReference>
<dbReference type="AlphaFoldDB" id="A0A8D0KQ79"/>